<dbReference type="GO" id="GO:0003677">
    <property type="term" value="F:DNA binding"/>
    <property type="evidence" value="ECO:0007669"/>
    <property type="project" value="UniProtKB-KW"/>
</dbReference>
<keyword evidence="4" id="KW-0804">Transcription</keyword>
<keyword evidence="1 5" id="KW-0597">Phosphoprotein</keyword>
<feature type="modified residue" description="4-aspartylphosphate" evidence="5">
    <location>
        <position position="87"/>
    </location>
</feature>
<evidence type="ECO:0000313" key="8">
    <source>
        <dbReference type="EMBL" id="GGJ28029.1"/>
    </source>
</evidence>
<evidence type="ECO:0000256" key="4">
    <source>
        <dbReference type="ARBA" id="ARBA00023163"/>
    </source>
</evidence>
<keyword evidence="3 8" id="KW-0238">DNA-binding</keyword>
<evidence type="ECO:0000259" key="6">
    <source>
        <dbReference type="PROSITE" id="PS50043"/>
    </source>
</evidence>
<dbReference type="CDD" id="cd17535">
    <property type="entry name" value="REC_NarL-like"/>
    <property type="match status" value="1"/>
</dbReference>
<feature type="domain" description="Response regulatory" evidence="7">
    <location>
        <begin position="37"/>
        <end position="152"/>
    </location>
</feature>
<dbReference type="PROSITE" id="PS00622">
    <property type="entry name" value="HTH_LUXR_1"/>
    <property type="match status" value="1"/>
</dbReference>
<dbReference type="Pfam" id="PF00072">
    <property type="entry name" value="Response_reg"/>
    <property type="match status" value="1"/>
</dbReference>
<keyword evidence="2" id="KW-0805">Transcription regulation</keyword>
<evidence type="ECO:0000313" key="9">
    <source>
        <dbReference type="Proteomes" id="UP000657574"/>
    </source>
</evidence>
<dbReference type="InterPro" id="IPR016032">
    <property type="entry name" value="Sig_transdc_resp-reg_C-effctor"/>
</dbReference>
<evidence type="ECO:0000259" key="7">
    <source>
        <dbReference type="PROSITE" id="PS50110"/>
    </source>
</evidence>
<dbReference type="CDD" id="cd06170">
    <property type="entry name" value="LuxR_C_like"/>
    <property type="match status" value="1"/>
</dbReference>
<dbReference type="InterPro" id="IPR011006">
    <property type="entry name" value="CheY-like_superfamily"/>
</dbReference>
<organism evidence="8 9">
    <name type="scientific">Streptomyces brasiliensis</name>
    <dbReference type="NCBI Taxonomy" id="1954"/>
    <lineage>
        <taxon>Bacteria</taxon>
        <taxon>Bacillati</taxon>
        <taxon>Actinomycetota</taxon>
        <taxon>Actinomycetes</taxon>
        <taxon>Kitasatosporales</taxon>
        <taxon>Streptomycetaceae</taxon>
        <taxon>Streptomyces</taxon>
    </lineage>
</organism>
<evidence type="ECO:0000256" key="1">
    <source>
        <dbReference type="ARBA" id="ARBA00022553"/>
    </source>
</evidence>
<protein>
    <submittedName>
        <fullName evidence="8">DNA-binding response regulator</fullName>
    </submittedName>
</protein>
<accession>A0A917NTV6</accession>
<sequence length="256" mass="27389">MTVSANWREAPEAGRRATLCVVGIPWWHARSGAQVIRVLVVDDEALVRTGFTHILNAAGDIEVVAAVPGGEAVRTVRELRPDIVLLDIRMPDVDGLTVLACLRRLPDPPVVAMLTTFDTDEYVATALRSGAAGFLLKDTDPDQLPHLVRTLAEGGPALSSKVARTVVDGYLDHGMRDPAAVRLAARLTERERDVLVFMAEGLANTDIGGRMHLSTGTVKGHVSSVFEKLQVTSRVQAAVIAERAGLLAPPEAGDAR</sequence>
<gene>
    <name evidence="8" type="ORF">GCM10010121_044180</name>
</gene>
<dbReference type="SUPFAM" id="SSF46894">
    <property type="entry name" value="C-terminal effector domain of the bipartite response regulators"/>
    <property type="match status" value="1"/>
</dbReference>
<dbReference type="PROSITE" id="PS50110">
    <property type="entry name" value="RESPONSE_REGULATORY"/>
    <property type="match status" value="1"/>
</dbReference>
<dbReference type="PANTHER" id="PTHR43214">
    <property type="entry name" value="TWO-COMPONENT RESPONSE REGULATOR"/>
    <property type="match status" value="1"/>
</dbReference>
<dbReference type="EMBL" id="BMQA01000013">
    <property type="protein sequence ID" value="GGJ28029.1"/>
    <property type="molecule type" value="Genomic_DNA"/>
</dbReference>
<dbReference type="SUPFAM" id="SSF52172">
    <property type="entry name" value="CheY-like"/>
    <property type="match status" value="1"/>
</dbReference>
<comment type="caution">
    <text evidence="8">The sequence shown here is derived from an EMBL/GenBank/DDBJ whole genome shotgun (WGS) entry which is preliminary data.</text>
</comment>
<dbReference type="SMART" id="SM00448">
    <property type="entry name" value="REC"/>
    <property type="match status" value="1"/>
</dbReference>
<evidence type="ECO:0000256" key="5">
    <source>
        <dbReference type="PROSITE-ProRule" id="PRU00169"/>
    </source>
</evidence>
<dbReference type="InterPro" id="IPR058245">
    <property type="entry name" value="NreC/VraR/RcsB-like_REC"/>
</dbReference>
<dbReference type="InterPro" id="IPR001789">
    <property type="entry name" value="Sig_transdc_resp-reg_receiver"/>
</dbReference>
<proteinExistence type="predicted"/>
<dbReference type="Gene3D" id="3.40.50.2300">
    <property type="match status" value="1"/>
</dbReference>
<dbReference type="GO" id="GO:0006355">
    <property type="term" value="P:regulation of DNA-templated transcription"/>
    <property type="evidence" value="ECO:0007669"/>
    <property type="project" value="InterPro"/>
</dbReference>
<dbReference type="Proteomes" id="UP000657574">
    <property type="component" value="Unassembled WGS sequence"/>
</dbReference>
<dbReference type="SMART" id="SM00421">
    <property type="entry name" value="HTH_LUXR"/>
    <property type="match status" value="1"/>
</dbReference>
<dbReference type="PANTHER" id="PTHR43214:SF24">
    <property type="entry name" value="TRANSCRIPTIONAL REGULATORY PROTEIN NARL-RELATED"/>
    <property type="match status" value="1"/>
</dbReference>
<dbReference type="PRINTS" id="PR00038">
    <property type="entry name" value="HTHLUXR"/>
</dbReference>
<dbReference type="AlphaFoldDB" id="A0A917NTV6"/>
<dbReference type="PROSITE" id="PS50043">
    <property type="entry name" value="HTH_LUXR_2"/>
    <property type="match status" value="1"/>
</dbReference>
<feature type="domain" description="HTH luxR-type" evidence="6">
    <location>
        <begin position="180"/>
        <end position="245"/>
    </location>
</feature>
<keyword evidence="9" id="KW-1185">Reference proteome</keyword>
<evidence type="ECO:0000256" key="2">
    <source>
        <dbReference type="ARBA" id="ARBA00023015"/>
    </source>
</evidence>
<reference evidence="8" key="1">
    <citation type="journal article" date="2014" name="Int. J. Syst. Evol. Microbiol.">
        <title>Complete genome sequence of Corynebacterium casei LMG S-19264T (=DSM 44701T), isolated from a smear-ripened cheese.</title>
        <authorList>
            <consortium name="US DOE Joint Genome Institute (JGI-PGF)"/>
            <person name="Walter F."/>
            <person name="Albersmeier A."/>
            <person name="Kalinowski J."/>
            <person name="Ruckert C."/>
        </authorList>
    </citation>
    <scope>NUCLEOTIDE SEQUENCE</scope>
    <source>
        <strain evidence="8">JCM 3086</strain>
    </source>
</reference>
<name>A0A917NTV6_9ACTN</name>
<reference evidence="8" key="2">
    <citation type="submission" date="2020-09" db="EMBL/GenBank/DDBJ databases">
        <authorList>
            <person name="Sun Q."/>
            <person name="Ohkuma M."/>
        </authorList>
    </citation>
    <scope>NUCLEOTIDE SEQUENCE</scope>
    <source>
        <strain evidence="8">JCM 3086</strain>
    </source>
</reference>
<evidence type="ECO:0000256" key="3">
    <source>
        <dbReference type="ARBA" id="ARBA00023125"/>
    </source>
</evidence>
<dbReference type="InterPro" id="IPR039420">
    <property type="entry name" value="WalR-like"/>
</dbReference>
<dbReference type="InterPro" id="IPR000792">
    <property type="entry name" value="Tscrpt_reg_LuxR_C"/>
</dbReference>
<dbReference type="GO" id="GO:0000160">
    <property type="term" value="P:phosphorelay signal transduction system"/>
    <property type="evidence" value="ECO:0007669"/>
    <property type="project" value="InterPro"/>
</dbReference>
<dbReference type="Pfam" id="PF00196">
    <property type="entry name" value="GerE"/>
    <property type="match status" value="1"/>
</dbReference>